<dbReference type="Proteomes" id="UP000304864">
    <property type="component" value="Chromosome"/>
</dbReference>
<sequence length="42" mass="4829">MRNWTIVLISCFVLLGCGKKGPLYMPEQNSIEHHQTLHSAQF</sequence>
<keyword evidence="3" id="KW-0472">Membrane</keyword>
<evidence type="ECO:0000313" key="8">
    <source>
        <dbReference type="Proteomes" id="UP000304864"/>
    </source>
</evidence>
<reference evidence="7 8" key="1">
    <citation type="submission" date="2019-05" db="EMBL/GenBank/DDBJ databases">
        <title>Thiomicrorhabdus sediminis sp. nov, a novel sulfur-oxidizing bacterium isolated from coastal sediment.</title>
        <authorList>
            <person name="Liu X."/>
        </authorList>
    </citation>
    <scope>NUCLEOTIDE SEQUENCE [LARGE SCALE GENOMIC DNA]</scope>
    <source>
        <strain evidence="7 8">G1</strain>
    </source>
</reference>
<keyword evidence="8" id="KW-1185">Reference proteome</keyword>
<dbReference type="KEGG" id="thig:FE785_09555"/>
<evidence type="ECO:0000256" key="1">
    <source>
        <dbReference type="ARBA" id="ARBA00004459"/>
    </source>
</evidence>
<evidence type="ECO:0000256" key="5">
    <source>
        <dbReference type="ARBA" id="ARBA00023237"/>
    </source>
</evidence>
<keyword evidence="6" id="KW-0449">Lipoprotein</keyword>
<evidence type="ECO:0000256" key="2">
    <source>
        <dbReference type="ARBA" id="ARBA00022729"/>
    </source>
</evidence>
<evidence type="ECO:0000313" key="7">
    <source>
        <dbReference type="EMBL" id="QCU90855.1"/>
    </source>
</evidence>
<keyword evidence="4" id="KW-0564">Palmitate</keyword>
<dbReference type="Pfam" id="PF13627">
    <property type="entry name" value="LptM_cons"/>
    <property type="match status" value="1"/>
</dbReference>
<dbReference type="AlphaFoldDB" id="A0A4P9K708"/>
<gene>
    <name evidence="7" type="ORF">FE785_09555</name>
</gene>
<evidence type="ECO:0008006" key="9">
    <source>
        <dbReference type="Google" id="ProtNLM"/>
    </source>
</evidence>
<dbReference type="EMBL" id="CP040602">
    <property type="protein sequence ID" value="QCU90855.1"/>
    <property type="molecule type" value="Genomic_DNA"/>
</dbReference>
<dbReference type="GO" id="GO:0009279">
    <property type="term" value="C:cell outer membrane"/>
    <property type="evidence" value="ECO:0007669"/>
    <property type="project" value="UniProtKB-SubCell"/>
</dbReference>
<keyword evidence="2" id="KW-0732">Signal</keyword>
<evidence type="ECO:0000256" key="3">
    <source>
        <dbReference type="ARBA" id="ARBA00023136"/>
    </source>
</evidence>
<dbReference type="RefSeq" id="WP_138565529.1">
    <property type="nucleotide sequence ID" value="NZ_CP040602.1"/>
</dbReference>
<evidence type="ECO:0000256" key="4">
    <source>
        <dbReference type="ARBA" id="ARBA00023139"/>
    </source>
</evidence>
<name>A0A4P9K708_9GAMM</name>
<evidence type="ECO:0000256" key="6">
    <source>
        <dbReference type="ARBA" id="ARBA00023288"/>
    </source>
</evidence>
<keyword evidence="5" id="KW-0998">Cell outer membrane</keyword>
<accession>A0A4P9K708</accession>
<dbReference type="OrthoDB" id="8550022at2"/>
<comment type="subcellular location">
    <subcellularLocation>
        <location evidence="1">Cell outer membrane</location>
        <topology evidence="1">Lipid-anchor</topology>
    </subcellularLocation>
</comment>
<protein>
    <recommendedName>
        <fullName evidence="9">Lipoprotein-attachment site-containing protein</fullName>
    </recommendedName>
</protein>
<proteinExistence type="predicted"/>
<dbReference type="PROSITE" id="PS51257">
    <property type="entry name" value="PROKAR_LIPOPROTEIN"/>
    <property type="match status" value="1"/>
</dbReference>
<dbReference type="NCBIfam" id="NF047847">
    <property type="entry name" value="SS_mature_LptM"/>
    <property type="match status" value="1"/>
</dbReference>
<organism evidence="7 8">
    <name type="scientific">Thiomicrorhabdus sediminis</name>
    <dbReference type="NCBI Taxonomy" id="2580412"/>
    <lineage>
        <taxon>Bacteria</taxon>
        <taxon>Pseudomonadati</taxon>
        <taxon>Pseudomonadota</taxon>
        <taxon>Gammaproteobacteria</taxon>
        <taxon>Thiotrichales</taxon>
        <taxon>Piscirickettsiaceae</taxon>
        <taxon>Thiomicrorhabdus</taxon>
    </lineage>
</organism>
<dbReference type="InterPro" id="IPR032831">
    <property type="entry name" value="LptM_cons"/>
</dbReference>